<comment type="similarity">
    <text evidence="4">Belongs to the H2.0 homeobox family.</text>
</comment>
<dbReference type="AlphaFoldDB" id="A0A9D4R6E1"/>
<dbReference type="Proteomes" id="UP000828390">
    <property type="component" value="Unassembled WGS sequence"/>
</dbReference>
<feature type="domain" description="Homeobox" evidence="8">
    <location>
        <begin position="245"/>
        <end position="305"/>
    </location>
</feature>
<evidence type="ECO:0000256" key="1">
    <source>
        <dbReference type="ARBA" id="ARBA00023125"/>
    </source>
</evidence>
<feature type="DNA-binding region" description="Homeobox" evidence="5">
    <location>
        <begin position="247"/>
        <end position="306"/>
    </location>
</feature>
<comment type="subcellular location">
    <subcellularLocation>
        <location evidence="5 6">Nucleus</location>
    </subcellularLocation>
</comment>
<evidence type="ECO:0000256" key="6">
    <source>
        <dbReference type="RuleBase" id="RU000682"/>
    </source>
</evidence>
<dbReference type="GO" id="GO:0005634">
    <property type="term" value="C:nucleus"/>
    <property type="evidence" value="ECO:0007669"/>
    <property type="project" value="UniProtKB-SubCell"/>
</dbReference>
<keyword evidence="3 5" id="KW-0539">Nucleus</keyword>
<dbReference type="GO" id="GO:0043565">
    <property type="term" value="F:sequence-specific DNA binding"/>
    <property type="evidence" value="ECO:0007669"/>
    <property type="project" value="TreeGrafter"/>
</dbReference>
<keyword evidence="10" id="KW-1185">Reference proteome</keyword>
<sequence>MFLNTCSGCIQVPAPVYYWNPYWIQSISKKADINLAELMQLNATKYSAGQSNGTLRKFDAIPRDSDLAPPSRYFAGGFGRDEKRKEGATPGPDGVIDFSVKNSGGGCTLPSALEPLRALCSTGPRGYRGSSPLKVGESQGSCRGHLQANKELKFGISKILSDDFGKEDSVKIKGYAKLRSRGSCECTLDGCHGYPAHAQYHSHALSAVHALQPPNYPASPSGSDLLPGPYSVLSTEVNVGNQTKRKRSWSRAVFSNLQRKGLEKRFEVQKYVTKPDRRQLAAMLGLTDAQVKVWFQNRRMKWRHAQQQTTMDTEEVTEVERGAAGEKPEEDATSVIEPNNANLNINTTMDVTDIDSDSSSESDGSFQQRAGSLTERYEGPVSGDRSSLEDETLPEPLDYPMH</sequence>
<reference evidence="9" key="2">
    <citation type="submission" date="2020-11" db="EMBL/GenBank/DDBJ databases">
        <authorList>
            <person name="McCartney M.A."/>
            <person name="Auch B."/>
            <person name="Kono T."/>
            <person name="Mallez S."/>
            <person name="Becker A."/>
            <person name="Gohl D.M."/>
            <person name="Silverstein K.A.T."/>
            <person name="Koren S."/>
            <person name="Bechman K.B."/>
            <person name="Herman A."/>
            <person name="Abrahante J.E."/>
            <person name="Garbe J."/>
        </authorList>
    </citation>
    <scope>NUCLEOTIDE SEQUENCE</scope>
    <source>
        <strain evidence="9">Duluth1</strain>
        <tissue evidence="9">Whole animal</tissue>
    </source>
</reference>
<dbReference type="PRINTS" id="PR00031">
    <property type="entry name" value="HTHREPRESSR"/>
</dbReference>
<dbReference type="InterPro" id="IPR052497">
    <property type="entry name" value="H2.0_Homeobox_TF"/>
</dbReference>
<feature type="region of interest" description="Disordered" evidence="7">
    <location>
        <begin position="351"/>
        <end position="402"/>
    </location>
</feature>
<name>A0A9D4R6E1_DREPO</name>
<feature type="compositionally biased region" description="Basic and acidic residues" evidence="7">
    <location>
        <begin position="318"/>
        <end position="327"/>
    </location>
</feature>
<comment type="caution">
    <text evidence="9">The sequence shown here is derived from an EMBL/GenBank/DDBJ whole genome shotgun (WGS) entry which is preliminary data.</text>
</comment>
<evidence type="ECO:0000313" key="9">
    <source>
        <dbReference type="EMBL" id="KAH3854910.1"/>
    </source>
</evidence>
<proteinExistence type="inferred from homology"/>
<dbReference type="OrthoDB" id="6159439at2759"/>
<keyword evidence="2 5" id="KW-0371">Homeobox</keyword>
<dbReference type="InterPro" id="IPR020479">
    <property type="entry name" value="HD_metazoa"/>
</dbReference>
<evidence type="ECO:0000256" key="2">
    <source>
        <dbReference type="ARBA" id="ARBA00023155"/>
    </source>
</evidence>
<keyword evidence="1 5" id="KW-0238">DNA-binding</keyword>
<dbReference type="SUPFAM" id="SSF46689">
    <property type="entry name" value="Homeodomain-like"/>
    <property type="match status" value="1"/>
</dbReference>
<evidence type="ECO:0000313" key="10">
    <source>
        <dbReference type="Proteomes" id="UP000828390"/>
    </source>
</evidence>
<evidence type="ECO:0000256" key="7">
    <source>
        <dbReference type="SAM" id="MobiDB-lite"/>
    </source>
</evidence>
<organism evidence="9 10">
    <name type="scientific">Dreissena polymorpha</name>
    <name type="common">Zebra mussel</name>
    <name type="synonym">Mytilus polymorpha</name>
    <dbReference type="NCBI Taxonomy" id="45954"/>
    <lineage>
        <taxon>Eukaryota</taxon>
        <taxon>Metazoa</taxon>
        <taxon>Spiralia</taxon>
        <taxon>Lophotrochozoa</taxon>
        <taxon>Mollusca</taxon>
        <taxon>Bivalvia</taxon>
        <taxon>Autobranchia</taxon>
        <taxon>Heteroconchia</taxon>
        <taxon>Euheterodonta</taxon>
        <taxon>Imparidentia</taxon>
        <taxon>Neoheterodontei</taxon>
        <taxon>Myida</taxon>
        <taxon>Dreissenoidea</taxon>
        <taxon>Dreissenidae</taxon>
        <taxon>Dreissena</taxon>
    </lineage>
</organism>
<dbReference type="InterPro" id="IPR000047">
    <property type="entry name" value="HTH_motif"/>
</dbReference>
<protein>
    <recommendedName>
        <fullName evidence="8">Homeobox domain-containing protein</fullName>
    </recommendedName>
</protein>
<feature type="region of interest" description="Disordered" evidence="7">
    <location>
        <begin position="75"/>
        <end position="95"/>
    </location>
</feature>
<evidence type="ECO:0000256" key="4">
    <source>
        <dbReference type="ARBA" id="ARBA00038504"/>
    </source>
</evidence>
<dbReference type="CDD" id="cd00086">
    <property type="entry name" value="homeodomain"/>
    <property type="match status" value="1"/>
</dbReference>
<dbReference type="InterPro" id="IPR017970">
    <property type="entry name" value="Homeobox_CS"/>
</dbReference>
<feature type="region of interest" description="Disordered" evidence="7">
    <location>
        <begin position="305"/>
        <end position="332"/>
    </location>
</feature>
<dbReference type="InterPro" id="IPR001356">
    <property type="entry name" value="HD"/>
</dbReference>
<dbReference type="InterPro" id="IPR009057">
    <property type="entry name" value="Homeodomain-like_sf"/>
</dbReference>
<gene>
    <name evidence="9" type="ORF">DPMN_097471</name>
</gene>
<reference evidence="9" key="1">
    <citation type="journal article" date="2019" name="bioRxiv">
        <title>The Genome of the Zebra Mussel, Dreissena polymorpha: A Resource for Invasive Species Research.</title>
        <authorList>
            <person name="McCartney M.A."/>
            <person name="Auch B."/>
            <person name="Kono T."/>
            <person name="Mallez S."/>
            <person name="Zhang Y."/>
            <person name="Obille A."/>
            <person name="Becker A."/>
            <person name="Abrahante J.E."/>
            <person name="Garbe J."/>
            <person name="Badalamenti J.P."/>
            <person name="Herman A."/>
            <person name="Mangelson H."/>
            <person name="Liachko I."/>
            <person name="Sullivan S."/>
            <person name="Sone E.D."/>
            <person name="Koren S."/>
            <person name="Silverstein K.A.T."/>
            <person name="Beckman K.B."/>
            <person name="Gohl D.M."/>
        </authorList>
    </citation>
    <scope>NUCLEOTIDE SEQUENCE</scope>
    <source>
        <strain evidence="9">Duluth1</strain>
        <tissue evidence="9">Whole animal</tissue>
    </source>
</reference>
<dbReference type="Gene3D" id="1.10.10.60">
    <property type="entry name" value="Homeodomain-like"/>
    <property type="match status" value="1"/>
</dbReference>
<dbReference type="PANTHER" id="PTHR46808">
    <property type="entry name" value="H2.0-LIKE HOMEOBOX PROTEIN"/>
    <property type="match status" value="1"/>
</dbReference>
<evidence type="ECO:0000256" key="3">
    <source>
        <dbReference type="ARBA" id="ARBA00023242"/>
    </source>
</evidence>
<accession>A0A9D4R6E1</accession>
<dbReference type="SMART" id="SM00389">
    <property type="entry name" value="HOX"/>
    <property type="match status" value="1"/>
</dbReference>
<evidence type="ECO:0000256" key="5">
    <source>
        <dbReference type="PROSITE-ProRule" id="PRU00108"/>
    </source>
</evidence>
<dbReference type="GO" id="GO:0000981">
    <property type="term" value="F:DNA-binding transcription factor activity, RNA polymerase II-specific"/>
    <property type="evidence" value="ECO:0007669"/>
    <property type="project" value="InterPro"/>
</dbReference>
<dbReference type="PANTHER" id="PTHR46808:SF1">
    <property type="entry name" value="H2.0-LIKE HOMEOBOX PROTEIN"/>
    <property type="match status" value="1"/>
</dbReference>
<dbReference type="EMBL" id="JAIWYP010000003">
    <property type="protein sequence ID" value="KAH3854910.1"/>
    <property type="molecule type" value="Genomic_DNA"/>
</dbReference>
<evidence type="ECO:0000259" key="8">
    <source>
        <dbReference type="PROSITE" id="PS50071"/>
    </source>
</evidence>
<dbReference type="Pfam" id="PF00046">
    <property type="entry name" value="Homeodomain"/>
    <property type="match status" value="1"/>
</dbReference>
<dbReference type="PRINTS" id="PR00024">
    <property type="entry name" value="HOMEOBOX"/>
</dbReference>
<dbReference type="PROSITE" id="PS00027">
    <property type="entry name" value="HOMEOBOX_1"/>
    <property type="match status" value="1"/>
</dbReference>
<dbReference type="PROSITE" id="PS50071">
    <property type="entry name" value="HOMEOBOX_2"/>
    <property type="match status" value="1"/>
</dbReference>